<evidence type="ECO:0000313" key="8">
    <source>
        <dbReference type="Proteomes" id="UP000077266"/>
    </source>
</evidence>
<dbReference type="PROSITE" id="PS50865">
    <property type="entry name" value="ZF_MYND_2"/>
    <property type="match status" value="1"/>
</dbReference>
<dbReference type="InterPro" id="IPR002893">
    <property type="entry name" value="Znf_MYND"/>
</dbReference>
<dbReference type="Proteomes" id="UP000077266">
    <property type="component" value="Unassembled WGS sequence"/>
</dbReference>
<dbReference type="GO" id="GO:0008270">
    <property type="term" value="F:zinc ion binding"/>
    <property type="evidence" value="ECO:0007669"/>
    <property type="project" value="UniProtKB-KW"/>
</dbReference>
<dbReference type="AlphaFoldDB" id="A0A166N7X8"/>
<feature type="domain" description="MYND-type" evidence="6">
    <location>
        <begin position="25"/>
        <end position="69"/>
    </location>
</feature>
<reference evidence="7 8" key="1">
    <citation type="journal article" date="2016" name="Mol. Biol. Evol.">
        <title>Comparative Genomics of Early-Diverging Mushroom-Forming Fungi Provides Insights into the Origins of Lignocellulose Decay Capabilities.</title>
        <authorList>
            <person name="Nagy L.G."/>
            <person name="Riley R."/>
            <person name="Tritt A."/>
            <person name="Adam C."/>
            <person name="Daum C."/>
            <person name="Floudas D."/>
            <person name="Sun H."/>
            <person name="Yadav J.S."/>
            <person name="Pangilinan J."/>
            <person name="Larsson K.H."/>
            <person name="Matsuura K."/>
            <person name="Barry K."/>
            <person name="Labutti K."/>
            <person name="Kuo R."/>
            <person name="Ohm R.A."/>
            <person name="Bhattacharya S.S."/>
            <person name="Shirouzu T."/>
            <person name="Yoshinaga Y."/>
            <person name="Martin F.M."/>
            <person name="Grigoriev I.V."/>
            <person name="Hibbett D.S."/>
        </authorList>
    </citation>
    <scope>NUCLEOTIDE SEQUENCE [LARGE SCALE GENOMIC DNA]</scope>
    <source>
        <strain evidence="7 8">HHB12029</strain>
    </source>
</reference>
<organism evidence="7 8">
    <name type="scientific">Exidia glandulosa HHB12029</name>
    <dbReference type="NCBI Taxonomy" id="1314781"/>
    <lineage>
        <taxon>Eukaryota</taxon>
        <taxon>Fungi</taxon>
        <taxon>Dikarya</taxon>
        <taxon>Basidiomycota</taxon>
        <taxon>Agaricomycotina</taxon>
        <taxon>Agaricomycetes</taxon>
        <taxon>Auriculariales</taxon>
        <taxon>Exidiaceae</taxon>
        <taxon>Exidia</taxon>
    </lineage>
</organism>
<evidence type="ECO:0000259" key="6">
    <source>
        <dbReference type="PROSITE" id="PS50865"/>
    </source>
</evidence>
<evidence type="ECO:0000256" key="1">
    <source>
        <dbReference type="ARBA" id="ARBA00022723"/>
    </source>
</evidence>
<protein>
    <recommendedName>
        <fullName evidence="6">MYND-type domain-containing protein</fullName>
    </recommendedName>
</protein>
<keyword evidence="5" id="KW-0812">Transmembrane</keyword>
<feature type="transmembrane region" description="Helical" evidence="5">
    <location>
        <begin position="241"/>
        <end position="260"/>
    </location>
</feature>
<name>A0A166N7X8_EXIGL</name>
<proteinExistence type="predicted"/>
<dbReference type="PROSITE" id="PS01360">
    <property type="entry name" value="ZF_MYND_1"/>
    <property type="match status" value="1"/>
</dbReference>
<sequence>MSERSEPSSAKKAQFGPLSLRPKQCQICRKTANDLPDRTKLLCCGACRREYYCSKKCQRAAWNQHKTICASNQRVLSALRAHEDPSLASCESMLTKWTKLFRPVLRHALARALELDKTPRRILDAVLIVALSRTSEKAVEKAFIVEAAHVASMDFIRATWNLSEAALANTLEDSRNSLNSGGGGCGLVMVRVTDNGICHVMPFPFSRPVPPPEVGSEESQWEEQLMDAIRMGRISQASTSLLCYCLGLFLVGCIILLFIVGST</sequence>
<evidence type="ECO:0000256" key="4">
    <source>
        <dbReference type="PROSITE-ProRule" id="PRU00134"/>
    </source>
</evidence>
<keyword evidence="8" id="KW-1185">Reference proteome</keyword>
<dbReference type="OrthoDB" id="432970at2759"/>
<evidence type="ECO:0000256" key="5">
    <source>
        <dbReference type="SAM" id="Phobius"/>
    </source>
</evidence>
<dbReference type="SUPFAM" id="SSF144232">
    <property type="entry name" value="HIT/MYND zinc finger-like"/>
    <property type="match status" value="1"/>
</dbReference>
<keyword evidence="3" id="KW-0862">Zinc</keyword>
<dbReference type="Gene3D" id="6.10.140.2220">
    <property type="match status" value="1"/>
</dbReference>
<dbReference type="Pfam" id="PF01753">
    <property type="entry name" value="zf-MYND"/>
    <property type="match status" value="1"/>
</dbReference>
<gene>
    <name evidence="7" type="ORF">EXIGLDRAFT_736354</name>
</gene>
<keyword evidence="2 4" id="KW-0863">Zinc-finger</keyword>
<evidence type="ECO:0000256" key="3">
    <source>
        <dbReference type="ARBA" id="ARBA00022833"/>
    </source>
</evidence>
<evidence type="ECO:0000313" key="7">
    <source>
        <dbReference type="EMBL" id="KZV78856.1"/>
    </source>
</evidence>
<dbReference type="STRING" id="1314781.A0A166N7X8"/>
<dbReference type="InParanoid" id="A0A166N7X8"/>
<keyword evidence="5" id="KW-0472">Membrane</keyword>
<dbReference type="EMBL" id="KV426740">
    <property type="protein sequence ID" value="KZV78856.1"/>
    <property type="molecule type" value="Genomic_DNA"/>
</dbReference>
<keyword evidence="1" id="KW-0479">Metal-binding</keyword>
<accession>A0A166N7X8</accession>
<keyword evidence="5" id="KW-1133">Transmembrane helix</keyword>
<evidence type="ECO:0000256" key="2">
    <source>
        <dbReference type="ARBA" id="ARBA00022771"/>
    </source>
</evidence>